<evidence type="ECO:0000256" key="1">
    <source>
        <dbReference type="SAM" id="Phobius"/>
    </source>
</evidence>
<evidence type="ECO:0000313" key="2">
    <source>
        <dbReference type="EMBL" id="SFD01777.1"/>
    </source>
</evidence>
<evidence type="ECO:0000313" key="3">
    <source>
        <dbReference type="Proteomes" id="UP000199263"/>
    </source>
</evidence>
<dbReference type="OrthoDB" id="1936891at2"/>
<feature type="transmembrane region" description="Helical" evidence="1">
    <location>
        <begin position="42"/>
        <end position="62"/>
    </location>
</feature>
<name>A0A1I1NW46_9CLOT</name>
<sequence length="96" mass="10833">MKQESIFTKCSLGILIVSFFVLVNEFIQLIPTHSTHLEGFLLYYGPFIFAIIGGIFSMVGLIKNKTKLGLLLIVLNFILLFWPVFLWSLPTAILGL</sequence>
<keyword evidence="1" id="KW-1133">Transmembrane helix</keyword>
<organism evidence="2 3">
    <name type="scientific">Clostridium uliginosum</name>
    <dbReference type="NCBI Taxonomy" id="119641"/>
    <lineage>
        <taxon>Bacteria</taxon>
        <taxon>Bacillati</taxon>
        <taxon>Bacillota</taxon>
        <taxon>Clostridia</taxon>
        <taxon>Eubacteriales</taxon>
        <taxon>Clostridiaceae</taxon>
        <taxon>Clostridium</taxon>
    </lineage>
</organism>
<dbReference type="AlphaFoldDB" id="A0A1I1NW46"/>
<gene>
    <name evidence="2" type="ORF">SAMN05421842_11711</name>
</gene>
<dbReference type="RefSeq" id="WP_090091780.1">
    <property type="nucleotide sequence ID" value="NZ_FOMG01000017.1"/>
</dbReference>
<dbReference type="EMBL" id="FOMG01000017">
    <property type="protein sequence ID" value="SFD01777.1"/>
    <property type="molecule type" value="Genomic_DNA"/>
</dbReference>
<keyword evidence="1" id="KW-0812">Transmembrane</keyword>
<feature type="transmembrane region" description="Helical" evidence="1">
    <location>
        <begin position="69"/>
        <end position="89"/>
    </location>
</feature>
<keyword evidence="3" id="KW-1185">Reference proteome</keyword>
<feature type="transmembrane region" description="Helical" evidence="1">
    <location>
        <begin position="12"/>
        <end position="30"/>
    </location>
</feature>
<dbReference type="Proteomes" id="UP000199263">
    <property type="component" value="Unassembled WGS sequence"/>
</dbReference>
<reference evidence="2 3" key="1">
    <citation type="submission" date="2016-10" db="EMBL/GenBank/DDBJ databases">
        <authorList>
            <person name="de Groot N.N."/>
        </authorList>
    </citation>
    <scope>NUCLEOTIDE SEQUENCE [LARGE SCALE GENOMIC DNA]</scope>
    <source>
        <strain evidence="2 3">DSM 12992</strain>
    </source>
</reference>
<keyword evidence="1" id="KW-0472">Membrane</keyword>
<proteinExistence type="predicted"/>
<accession>A0A1I1NW46</accession>
<protein>
    <submittedName>
        <fullName evidence="2">Uncharacterized protein</fullName>
    </submittedName>
</protein>